<evidence type="ECO:0000313" key="11">
    <source>
        <dbReference type="Proteomes" id="UP000448877"/>
    </source>
</evidence>
<evidence type="ECO:0000256" key="3">
    <source>
        <dbReference type="ARBA" id="ARBA00022448"/>
    </source>
</evidence>
<dbReference type="EMBL" id="VVYV01000033">
    <property type="protein sequence ID" value="KAA5415417.1"/>
    <property type="molecule type" value="Genomic_DNA"/>
</dbReference>
<dbReference type="Pfam" id="PF02321">
    <property type="entry name" value="OEP"/>
    <property type="match status" value="1"/>
</dbReference>
<keyword evidence="6" id="KW-0472">Membrane</keyword>
<reference evidence="9 11" key="2">
    <citation type="journal article" date="2019" name="Nat. Med.">
        <title>A library of human gut bacterial isolates paired with longitudinal multiomics data enables mechanistic microbiome research.</title>
        <authorList>
            <person name="Poyet M."/>
            <person name="Groussin M."/>
            <person name="Gibbons S.M."/>
            <person name="Avila-Pacheco J."/>
            <person name="Jiang X."/>
            <person name="Kearney S.M."/>
            <person name="Perrotta A.R."/>
            <person name="Berdy B."/>
            <person name="Zhao S."/>
            <person name="Lieberman T.D."/>
            <person name="Swanson P.K."/>
            <person name="Smith M."/>
            <person name="Roesemann S."/>
            <person name="Alexander J.E."/>
            <person name="Rich S.A."/>
            <person name="Livny J."/>
            <person name="Vlamakis H."/>
            <person name="Clish C."/>
            <person name="Bullock K."/>
            <person name="Deik A."/>
            <person name="Scott J."/>
            <person name="Pierce K.A."/>
            <person name="Xavier R.J."/>
            <person name="Alm E.J."/>
        </authorList>
    </citation>
    <scope>NUCLEOTIDE SEQUENCE [LARGE SCALE GENOMIC DNA]</scope>
    <source>
        <strain evidence="9 11">BIOML-A6</strain>
    </source>
</reference>
<dbReference type="Gene3D" id="1.20.1600.10">
    <property type="entry name" value="Outer membrane efflux proteins (OEP)"/>
    <property type="match status" value="1"/>
</dbReference>
<comment type="subcellular location">
    <subcellularLocation>
        <location evidence="1">Cell outer membrane</location>
    </subcellularLocation>
</comment>
<dbReference type="RefSeq" id="WP_033160333.1">
    <property type="nucleotide sequence ID" value="NZ_CABMLT010000002.1"/>
</dbReference>
<evidence type="ECO:0000256" key="6">
    <source>
        <dbReference type="ARBA" id="ARBA00023136"/>
    </source>
</evidence>
<dbReference type="EMBL" id="CP012801">
    <property type="protein sequence ID" value="ALJ59496.1"/>
    <property type="molecule type" value="Genomic_DNA"/>
</dbReference>
<comment type="similarity">
    <text evidence="2">Belongs to the outer membrane factor (OMF) (TC 1.B.17) family.</text>
</comment>
<dbReference type="PANTHER" id="PTHR30026">
    <property type="entry name" value="OUTER MEMBRANE PROTEIN TOLC"/>
    <property type="match status" value="1"/>
</dbReference>
<dbReference type="GO" id="GO:1990281">
    <property type="term" value="C:efflux pump complex"/>
    <property type="evidence" value="ECO:0007669"/>
    <property type="project" value="TreeGrafter"/>
</dbReference>
<protein>
    <submittedName>
        <fullName evidence="8">Outer membrane channel protein</fullName>
    </submittedName>
    <submittedName>
        <fullName evidence="9">TolC family protein</fullName>
    </submittedName>
</protein>
<dbReference type="GO" id="GO:0015562">
    <property type="term" value="F:efflux transmembrane transporter activity"/>
    <property type="evidence" value="ECO:0007669"/>
    <property type="project" value="InterPro"/>
</dbReference>
<dbReference type="eggNOG" id="COG1538">
    <property type="taxonomic scope" value="Bacteria"/>
</dbReference>
<evidence type="ECO:0000313" key="9">
    <source>
        <dbReference type="EMBL" id="KAA5415417.1"/>
    </source>
</evidence>
<dbReference type="Proteomes" id="UP000061809">
    <property type="component" value="Chromosome"/>
</dbReference>
<gene>
    <name evidence="8" type="ORF">BcellWH2_02255</name>
    <name evidence="9" type="ORF">F2Y81_18170</name>
</gene>
<name>A0A0P0GHL9_9BACE</name>
<organism evidence="8 10">
    <name type="scientific">Bacteroides cellulosilyticus</name>
    <dbReference type="NCBI Taxonomy" id="246787"/>
    <lineage>
        <taxon>Bacteria</taxon>
        <taxon>Pseudomonadati</taxon>
        <taxon>Bacteroidota</taxon>
        <taxon>Bacteroidia</taxon>
        <taxon>Bacteroidales</taxon>
        <taxon>Bacteroidaceae</taxon>
        <taxon>Bacteroides</taxon>
    </lineage>
</organism>
<dbReference type="InterPro" id="IPR051906">
    <property type="entry name" value="TolC-like"/>
</dbReference>
<sequence length="442" mass="50680">MRKVACIFIFLTVTMMLCSQTKIWTLEECMEYAVRNNMRVSSQETRNRNYTQNYREAIAKLLPSVKANVNTNLSFGRGLDSETNIYTDVNSFSNTYEISSGLVLFDGLTGITRARMQKVSILLGKQQLQEIKDITAYETMETFFNTVFCYEMVDLAGQQWQESIQNLQRTKRMEELGLKSSPDVAELAAKEVADSYNLTRQKNLLKISIIRLKEKMYFPIDEDLQIAGYDSLEAVAKTEDSPLDIYRHALLFLPTAQAAEASLRIRQLSYREAKGALFPTLVAQGGISTGFARFMDGSEYIPFSEQFRNKRGYYVGFSLSFPIFDGLARISNVKRGKRELIIARNEKEEAQRTLYSEIEQAVADMNGQADEFYQAVRQEEAMQVAHRLNIRKYEEGLINAIELHASANRLMQARSAKLNARLKYNLKKRLVNYYKGEPFISE</sequence>
<dbReference type="AlphaFoldDB" id="A0A0P0GHL9"/>
<keyword evidence="5" id="KW-0812">Transmembrane</keyword>
<keyword evidence="7" id="KW-0998">Cell outer membrane</keyword>
<accession>A0A0P0GHL9</accession>
<evidence type="ECO:0000313" key="10">
    <source>
        <dbReference type="Proteomes" id="UP000061809"/>
    </source>
</evidence>
<dbReference type="InterPro" id="IPR003423">
    <property type="entry name" value="OMP_efflux"/>
</dbReference>
<evidence type="ECO:0000256" key="4">
    <source>
        <dbReference type="ARBA" id="ARBA00022452"/>
    </source>
</evidence>
<dbReference type="KEGG" id="bcel:BcellWH2_02255"/>
<dbReference type="PANTHER" id="PTHR30026:SF20">
    <property type="entry name" value="OUTER MEMBRANE PROTEIN TOLC"/>
    <property type="match status" value="1"/>
</dbReference>
<dbReference type="STRING" id="246787.BcellWH2_02255"/>
<dbReference type="GO" id="GO:0009279">
    <property type="term" value="C:cell outer membrane"/>
    <property type="evidence" value="ECO:0007669"/>
    <property type="project" value="UniProtKB-SubCell"/>
</dbReference>
<evidence type="ECO:0000256" key="5">
    <source>
        <dbReference type="ARBA" id="ARBA00022692"/>
    </source>
</evidence>
<keyword evidence="4" id="KW-1134">Transmembrane beta strand</keyword>
<evidence type="ECO:0000256" key="1">
    <source>
        <dbReference type="ARBA" id="ARBA00004442"/>
    </source>
</evidence>
<evidence type="ECO:0000313" key="8">
    <source>
        <dbReference type="EMBL" id="ALJ59496.1"/>
    </source>
</evidence>
<keyword evidence="3" id="KW-0813">Transport</keyword>
<evidence type="ECO:0000256" key="2">
    <source>
        <dbReference type="ARBA" id="ARBA00007613"/>
    </source>
</evidence>
<dbReference type="SUPFAM" id="SSF56954">
    <property type="entry name" value="Outer membrane efflux proteins (OEP)"/>
    <property type="match status" value="1"/>
</dbReference>
<dbReference type="GeneID" id="66306378"/>
<proteinExistence type="inferred from homology"/>
<dbReference type="PATRIC" id="fig|246787.4.peg.2316"/>
<dbReference type="GO" id="GO:0015288">
    <property type="term" value="F:porin activity"/>
    <property type="evidence" value="ECO:0007669"/>
    <property type="project" value="TreeGrafter"/>
</dbReference>
<dbReference type="Proteomes" id="UP000448877">
    <property type="component" value="Unassembled WGS sequence"/>
</dbReference>
<evidence type="ECO:0000256" key="7">
    <source>
        <dbReference type="ARBA" id="ARBA00023237"/>
    </source>
</evidence>
<reference evidence="8 10" key="1">
    <citation type="journal article" date="2015" name="Science">
        <title>Genetic determinants of in vivo fitness and diet responsiveness in multiple human gut Bacteroides.</title>
        <authorList>
            <person name="Wu M."/>
            <person name="McNulty N.P."/>
            <person name="Rodionov D.A."/>
            <person name="Khoroshkin M.S."/>
            <person name="Griffin N.W."/>
            <person name="Cheng J."/>
            <person name="Latreille P."/>
            <person name="Kerstetter R.A."/>
            <person name="Terrapon N."/>
            <person name="Henrissat B."/>
            <person name="Osterman A.L."/>
            <person name="Gordon J.I."/>
        </authorList>
    </citation>
    <scope>NUCLEOTIDE SEQUENCE [LARGE SCALE GENOMIC DNA]</scope>
    <source>
        <strain evidence="8 10">WH2</strain>
    </source>
</reference>